<dbReference type="Gene3D" id="3.10.20.30">
    <property type="match status" value="1"/>
</dbReference>
<name>A0A8J5XEB1_DIALT</name>
<dbReference type="SUPFAM" id="SSF54292">
    <property type="entry name" value="2Fe-2S ferredoxin-like"/>
    <property type="match status" value="1"/>
</dbReference>
<dbReference type="InterPro" id="IPR001041">
    <property type="entry name" value="2Fe-2S_ferredoxin-type"/>
</dbReference>
<evidence type="ECO:0000256" key="2">
    <source>
        <dbReference type="ARBA" id="ARBA00023014"/>
    </source>
</evidence>
<dbReference type="Proteomes" id="UP000751190">
    <property type="component" value="Unassembled WGS sequence"/>
</dbReference>
<gene>
    <name evidence="5" type="ORF">KFE25_002394</name>
</gene>
<feature type="chain" id="PRO_5035267400" description="2Fe-2S ferredoxin-type domain-containing protein" evidence="3">
    <location>
        <begin position="22"/>
        <end position="212"/>
    </location>
</feature>
<keyword evidence="1" id="KW-0001">2Fe-2S</keyword>
<evidence type="ECO:0000256" key="1">
    <source>
        <dbReference type="ARBA" id="ARBA00022714"/>
    </source>
</evidence>
<keyword evidence="3" id="KW-0732">Signal</keyword>
<feature type="signal peptide" evidence="3">
    <location>
        <begin position="1"/>
        <end position="21"/>
    </location>
</feature>
<evidence type="ECO:0000259" key="4">
    <source>
        <dbReference type="Pfam" id="PF00111"/>
    </source>
</evidence>
<organism evidence="5 6">
    <name type="scientific">Diacronema lutheri</name>
    <name type="common">Unicellular marine alga</name>
    <name type="synonym">Monochrysis lutheri</name>
    <dbReference type="NCBI Taxonomy" id="2081491"/>
    <lineage>
        <taxon>Eukaryota</taxon>
        <taxon>Haptista</taxon>
        <taxon>Haptophyta</taxon>
        <taxon>Pavlovophyceae</taxon>
        <taxon>Pavlovales</taxon>
        <taxon>Pavlovaceae</taxon>
        <taxon>Diacronema</taxon>
    </lineage>
</organism>
<feature type="domain" description="2Fe-2S ferredoxin-type" evidence="4">
    <location>
        <begin position="74"/>
        <end position="118"/>
    </location>
</feature>
<evidence type="ECO:0000313" key="5">
    <source>
        <dbReference type="EMBL" id="KAG8461205.1"/>
    </source>
</evidence>
<dbReference type="OrthoDB" id="43540at2759"/>
<dbReference type="GO" id="GO:0051537">
    <property type="term" value="F:2 iron, 2 sulfur cluster binding"/>
    <property type="evidence" value="ECO:0007669"/>
    <property type="project" value="UniProtKB-KW"/>
</dbReference>
<dbReference type="InterPro" id="IPR012675">
    <property type="entry name" value="Beta-grasp_dom_sf"/>
</dbReference>
<proteinExistence type="predicted"/>
<reference evidence="5" key="1">
    <citation type="submission" date="2021-05" db="EMBL/GenBank/DDBJ databases">
        <title>The genome of the haptophyte Pavlova lutheri (Diacronema luteri, Pavlovales) - a model for lipid biosynthesis in eukaryotic algae.</title>
        <authorList>
            <person name="Hulatt C.J."/>
            <person name="Posewitz M.C."/>
        </authorList>
    </citation>
    <scope>NUCLEOTIDE SEQUENCE</scope>
    <source>
        <strain evidence="5">NIVA-4/92</strain>
    </source>
</reference>
<keyword evidence="2" id="KW-0411">Iron-sulfur</keyword>
<dbReference type="InterPro" id="IPR036010">
    <property type="entry name" value="2Fe-2S_ferredoxin-like_sf"/>
</dbReference>
<dbReference type="InterPro" id="IPR006058">
    <property type="entry name" value="2Fe2S_fd_BS"/>
</dbReference>
<protein>
    <recommendedName>
        <fullName evidence="4">2Fe-2S ferredoxin-type domain-containing protein</fullName>
    </recommendedName>
</protein>
<dbReference type="AlphaFoldDB" id="A0A8J5XEB1"/>
<keyword evidence="1" id="KW-0408">Iron</keyword>
<dbReference type="PROSITE" id="PS00197">
    <property type="entry name" value="2FE2S_FER_1"/>
    <property type="match status" value="1"/>
</dbReference>
<dbReference type="Pfam" id="PF00111">
    <property type="entry name" value="Fer2"/>
    <property type="match status" value="1"/>
</dbReference>
<comment type="caution">
    <text evidence="5">The sequence shown here is derived from an EMBL/GenBank/DDBJ whole genome shotgun (WGS) entry which is preliminary data.</text>
</comment>
<keyword evidence="1" id="KW-0479">Metal-binding</keyword>
<dbReference type="OMA" id="KGECGTC"/>
<sequence length="212" mass="22922">MAGTFAAVLALACGFAPPPRAAPARWNARTVTMKDWSKRETLADKAGGLMDKGAEAVGLIGTVPVEFVQGNNTLKTMAMANQPLSEVAAQAGQFIKYKCGKGECGTCEVRVDGQWIRTCSTRVPGLSKGEVYRVHVRGTMVQSKKSSRFFSIRSFFAGFKNNVLGMVGFVREGRKSGGRFNERLSEEARIAQIVADKKAAKARELEGAKAER</sequence>
<dbReference type="CDD" id="cd00207">
    <property type="entry name" value="fer2"/>
    <property type="match status" value="1"/>
</dbReference>
<evidence type="ECO:0000313" key="6">
    <source>
        <dbReference type="Proteomes" id="UP000751190"/>
    </source>
</evidence>
<evidence type="ECO:0000256" key="3">
    <source>
        <dbReference type="SAM" id="SignalP"/>
    </source>
</evidence>
<keyword evidence="6" id="KW-1185">Reference proteome</keyword>
<dbReference type="EMBL" id="JAGTXO010000027">
    <property type="protein sequence ID" value="KAG8461205.1"/>
    <property type="molecule type" value="Genomic_DNA"/>
</dbReference>
<accession>A0A8J5XEB1</accession>